<comment type="caution">
    <text evidence="2">The sequence shown here is derived from an EMBL/GenBank/DDBJ whole genome shotgun (WGS) entry which is preliminary data.</text>
</comment>
<evidence type="ECO:0000313" key="2">
    <source>
        <dbReference type="EMBL" id="PSR31288.1"/>
    </source>
</evidence>
<evidence type="ECO:0000256" key="1">
    <source>
        <dbReference type="SAM" id="Phobius"/>
    </source>
</evidence>
<organism evidence="2 3">
    <name type="scientific">Sulfobacillus benefaciens</name>
    <dbReference type="NCBI Taxonomy" id="453960"/>
    <lineage>
        <taxon>Bacteria</taxon>
        <taxon>Bacillati</taxon>
        <taxon>Bacillota</taxon>
        <taxon>Clostridia</taxon>
        <taxon>Eubacteriales</taxon>
        <taxon>Clostridiales Family XVII. Incertae Sedis</taxon>
        <taxon>Sulfobacillus</taxon>
    </lineage>
</organism>
<gene>
    <name evidence="2" type="ORF">C7B43_02660</name>
</gene>
<feature type="transmembrane region" description="Helical" evidence="1">
    <location>
        <begin position="79"/>
        <end position="98"/>
    </location>
</feature>
<dbReference type="AlphaFoldDB" id="A0A2T2XA10"/>
<feature type="transmembrane region" description="Helical" evidence="1">
    <location>
        <begin position="41"/>
        <end position="59"/>
    </location>
</feature>
<evidence type="ECO:0000313" key="3">
    <source>
        <dbReference type="Proteomes" id="UP000242699"/>
    </source>
</evidence>
<keyword evidence="1" id="KW-1133">Transmembrane helix</keyword>
<keyword evidence="1" id="KW-0812">Transmembrane</keyword>
<accession>A0A2T2XA10</accession>
<protein>
    <submittedName>
        <fullName evidence="2">Uncharacterized protein</fullName>
    </submittedName>
</protein>
<feature type="transmembrane region" description="Helical" evidence="1">
    <location>
        <begin position="110"/>
        <end position="128"/>
    </location>
</feature>
<dbReference type="EMBL" id="PXYT01000003">
    <property type="protein sequence ID" value="PSR31288.1"/>
    <property type="molecule type" value="Genomic_DNA"/>
</dbReference>
<reference evidence="2 3" key="1">
    <citation type="journal article" date="2014" name="BMC Genomics">
        <title>Comparison of environmental and isolate Sulfobacillus genomes reveals diverse carbon, sulfur, nitrogen, and hydrogen metabolisms.</title>
        <authorList>
            <person name="Justice N.B."/>
            <person name="Norman A."/>
            <person name="Brown C.T."/>
            <person name="Singh A."/>
            <person name="Thomas B.C."/>
            <person name="Banfield J.F."/>
        </authorList>
    </citation>
    <scope>NUCLEOTIDE SEQUENCE [LARGE SCALE GENOMIC DNA]</scope>
    <source>
        <strain evidence="2">AMDSBA1</strain>
    </source>
</reference>
<name>A0A2T2XA10_9FIRM</name>
<sequence length="176" mass="19763">MTCMRCGRDIDEIEAQFCPYCGAPQRQEQTAVRKPSPTGQWWRLLLPVLALIGSLSPWMKIMGPSHNTIALWNAYNLSPISWLWLVLDVAAAFMAAMWTSIRPGWWRSAWYLFGAVSFGVSTSGFIFVRVAAHVSSLLGAPSPLTLDYGLYLFTIITGLWTLLAWKESHHDTLASR</sequence>
<dbReference type="Proteomes" id="UP000242699">
    <property type="component" value="Unassembled WGS sequence"/>
</dbReference>
<feature type="transmembrane region" description="Helical" evidence="1">
    <location>
        <begin position="148"/>
        <end position="165"/>
    </location>
</feature>
<proteinExistence type="predicted"/>
<keyword evidence="1" id="KW-0472">Membrane</keyword>